<dbReference type="Pfam" id="PF07855">
    <property type="entry name" value="ATG101"/>
    <property type="match status" value="1"/>
</dbReference>
<evidence type="ECO:0000256" key="2">
    <source>
        <dbReference type="ARBA" id="ARBA00018874"/>
    </source>
</evidence>
<dbReference type="AlphaFoldDB" id="A0A7R9IPN1"/>
<sequence>MNARSQVFDLKSGKPCWENHVGKTTLSTFDQDSNPDLLVTSSLVHHESDALDHAATEAGGWMEEGWEMVSGGGLVYWVWEYLYEVGSSSEGSYLRMSAKSQFIWDQGIVLEGRCLGSEGILGLEVRRVLSDGWEAKAAVQGLYLRERETEAASKLRYLSSLEGRQVDEAVSSIFHTVLFHRSLGKFRYKQEGSYSVGTIGYEDVDCDFIDFTYVCCSSVHLDRSLKGVINEFSEVLRGNDGPGTGQISLEFFQKKKNRWPFQTENIPWEVWTIRLELIKLNNEHERQVCREKVGDMLTDKIIYIAEVMNRHEYVPKMPNQSELDLIFDTTFPDVQPYLFKIIFNASFPFNVVSNSLDGNNSSLIELSSKNPRNKLQDLFQMIQILYQLYQVTFSSSFLIFLQSIQNADRSRANCSCPKSSKQGGIPELPTDDGITDKTTGWWSHTACFVCLHMFRSEDTATSGAVGHFMMRCLFPPWFRSVEPLLWDDIGITSYLEGIL</sequence>
<organism evidence="4">
    <name type="scientific">Timema tahoe</name>
    <dbReference type="NCBI Taxonomy" id="61484"/>
    <lineage>
        <taxon>Eukaryota</taxon>
        <taxon>Metazoa</taxon>
        <taxon>Ecdysozoa</taxon>
        <taxon>Arthropoda</taxon>
        <taxon>Hexapoda</taxon>
        <taxon>Insecta</taxon>
        <taxon>Pterygota</taxon>
        <taxon>Neoptera</taxon>
        <taxon>Polyneoptera</taxon>
        <taxon>Phasmatodea</taxon>
        <taxon>Timematodea</taxon>
        <taxon>Timematoidea</taxon>
        <taxon>Timematidae</taxon>
        <taxon>Timema</taxon>
    </lineage>
</organism>
<dbReference type="GO" id="GO:0000045">
    <property type="term" value="P:autophagosome assembly"/>
    <property type="evidence" value="ECO:0007669"/>
    <property type="project" value="TreeGrafter"/>
</dbReference>
<protein>
    <recommendedName>
        <fullName evidence="2">Autophagy-related protein 101</fullName>
    </recommendedName>
</protein>
<dbReference type="EMBL" id="OE005562">
    <property type="protein sequence ID" value="CAD7462048.1"/>
    <property type="molecule type" value="Genomic_DNA"/>
</dbReference>
<dbReference type="PANTHER" id="PTHR13292">
    <property type="entry name" value="AUTOPHAGY-RELATED PROTEIN 101"/>
    <property type="match status" value="1"/>
</dbReference>
<dbReference type="InterPro" id="IPR012445">
    <property type="entry name" value="ATG101"/>
</dbReference>
<gene>
    <name evidence="4" type="ORF">TTEB3V08_LOCUS9948</name>
</gene>
<accession>A0A7R9IPN1</accession>
<proteinExistence type="inferred from homology"/>
<reference evidence="4" key="1">
    <citation type="submission" date="2020-11" db="EMBL/GenBank/DDBJ databases">
        <authorList>
            <person name="Tran Van P."/>
        </authorList>
    </citation>
    <scope>NUCLEOTIDE SEQUENCE</scope>
</reference>
<keyword evidence="3" id="KW-0072">Autophagy</keyword>
<dbReference type="GO" id="GO:0019901">
    <property type="term" value="F:protein kinase binding"/>
    <property type="evidence" value="ECO:0007669"/>
    <property type="project" value="TreeGrafter"/>
</dbReference>
<dbReference type="PANTHER" id="PTHR13292:SF0">
    <property type="entry name" value="AUTOPHAGY-RELATED PROTEIN 101"/>
    <property type="match status" value="1"/>
</dbReference>
<dbReference type="GO" id="GO:1990316">
    <property type="term" value="C:Atg1/ULK1 kinase complex"/>
    <property type="evidence" value="ECO:0007669"/>
    <property type="project" value="TreeGrafter"/>
</dbReference>
<dbReference type="GO" id="GO:0000407">
    <property type="term" value="C:phagophore assembly site"/>
    <property type="evidence" value="ECO:0007669"/>
    <property type="project" value="TreeGrafter"/>
</dbReference>
<evidence type="ECO:0000256" key="1">
    <source>
        <dbReference type="ARBA" id="ARBA00007130"/>
    </source>
</evidence>
<comment type="similarity">
    <text evidence="1">Belongs to the ATG101 family.</text>
</comment>
<evidence type="ECO:0000313" key="4">
    <source>
        <dbReference type="EMBL" id="CAD7462048.1"/>
    </source>
</evidence>
<name>A0A7R9IPN1_9NEOP</name>
<evidence type="ECO:0000256" key="3">
    <source>
        <dbReference type="ARBA" id="ARBA00023006"/>
    </source>
</evidence>